<keyword evidence="4" id="KW-1185">Reference proteome</keyword>
<dbReference type="PANTHER" id="PTHR14911:SF13">
    <property type="entry name" value="TRNA (GUANINE(6)-N2)-METHYLTRANSFERASE THUMP3"/>
    <property type="match status" value="1"/>
</dbReference>
<proteinExistence type="predicted"/>
<dbReference type="PANTHER" id="PTHR14911">
    <property type="entry name" value="THUMP DOMAIN-CONTAINING"/>
    <property type="match status" value="1"/>
</dbReference>
<dbReference type="AlphaFoldDB" id="A0A4S8PL67"/>
<dbReference type="Pfam" id="PF01170">
    <property type="entry name" value="UPF0020"/>
    <property type="match status" value="1"/>
</dbReference>
<dbReference type="SUPFAM" id="SSF53335">
    <property type="entry name" value="S-adenosyl-L-methionine-dependent methyltransferases"/>
    <property type="match status" value="1"/>
</dbReference>
<dbReference type="GO" id="GO:0016423">
    <property type="term" value="F:tRNA (guanine) methyltransferase activity"/>
    <property type="evidence" value="ECO:0007669"/>
    <property type="project" value="TreeGrafter"/>
</dbReference>
<evidence type="ECO:0000313" key="4">
    <source>
        <dbReference type="Proteomes" id="UP000305792"/>
    </source>
</evidence>
<dbReference type="Gene3D" id="3.40.50.150">
    <property type="entry name" value="Vaccinia Virus protein VP39"/>
    <property type="match status" value="1"/>
</dbReference>
<sequence>MSPNRRSTVGPFTPENPQPRNAFASTVHGLEDLAADELAELGTRVRSVRKRQVLIAAPTLTGVPRTVDDLLVQVAETADPGPTKPDLARLWPLLDAADLAPVAADFASGEPVLTVSASIGASIGGRRTYNRHDLEAVVGAFLAERLGARFATRSGGARPPLGAAEWRAVLGPEGLLLGYRGRRPPLHRRPWKTASIPGTLHPPVAAAMARLAGIEAGMTVLDPCCGAGTILVEAAELAPGAYVSGSDLDPAAIAAAAVNISEFSGAAASAIGNPATPVAAGSTPESIPASMVGELAAPAGAAGGTSGHTGAFASMAGDPAGLDAHAAGDTGHRRIALATADAARLPVPTGSVDRIVTNPAWGRQVAERRGFGALLAEWRRIIARDGRLVCLIPQELLGHFDTGRWKLAETRTLSLSGRHPVVVVAEPRFRPGA</sequence>
<evidence type="ECO:0000313" key="3">
    <source>
        <dbReference type="EMBL" id="THV29034.1"/>
    </source>
</evidence>
<dbReference type="Proteomes" id="UP000305792">
    <property type="component" value="Unassembled WGS sequence"/>
</dbReference>
<dbReference type="InterPro" id="IPR000241">
    <property type="entry name" value="RlmKL-like_Mtase"/>
</dbReference>
<dbReference type="EMBL" id="STGX01000006">
    <property type="protein sequence ID" value="THV29034.1"/>
    <property type="molecule type" value="Genomic_DNA"/>
</dbReference>
<reference evidence="3 4" key="1">
    <citation type="journal article" date="2018" name="Int. J. Syst. Evol. Microbiol.">
        <title>Glycomyces paridis sp. nov., isolated from the medicinal plant Paris polyphylla.</title>
        <authorList>
            <person name="Fang X.M."/>
            <person name="Bai J.L."/>
            <person name="Su J."/>
            <person name="Zhao L.L."/>
            <person name="Liu H.Y."/>
            <person name="Ma B.P."/>
            <person name="Zhang Y.Q."/>
            <person name="Yu L.Y."/>
        </authorList>
    </citation>
    <scope>NUCLEOTIDE SEQUENCE [LARGE SCALE GENOMIC DNA]</scope>
    <source>
        <strain evidence="3 4">CPCC 204357</strain>
    </source>
</reference>
<evidence type="ECO:0000256" key="1">
    <source>
        <dbReference type="SAM" id="MobiDB-lite"/>
    </source>
</evidence>
<protein>
    <recommendedName>
        <fullName evidence="2">Ribosomal RNA large subunit methyltransferase K/L-like methyltransferase domain-containing protein</fullName>
    </recommendedName>
</protein>
<evidence type="ECO:0000259" key="2">
    <source>
        <dbReference type="Pfam" id="PF01170"/>
    </source>
</evidence>
<gene>
    <name evidence="3" type="ORF">E9998_09825</name>
</gene>
<name>A0A4S8PL67_9ACTN</name>
<dbReference type="InterPro" id="IPR029063">
    <property type="entry name" value="SAM-dependent_MTases_sf"/>
</dbReference>
<feature type="domain" description="Ribosomal RNA large subunit methyltransferase K/L-like methyltransferase" evidence="2">
    <location>
        <begin position="189"/>
        <end position="242"/>
    </location>
</feature>
<accession>A0A4S8PL67</accession>
<feature type="region of interest" description="Disordered" evidence="1">
    <location>
        <begin position="1"/>
        <end position="20"/>
    </location>
</feature>
<organism evidence="3 4">
    <name type="scientific">Glycomyces paridis</name>
    <dbReference type="NCBI Taxonomy" id="2126555"/>
    <lineage>
        <taxon>Bacteria</taxon>
        <taxon>Bacillati</taxon>
        <taxon>Actinomycetota</taxon>
        <taxon>Actinomycetes</taxon>
        <taxon>Glycomycetales</taxon>
        <taxon>Glycomycetaceae</taxon>
        <taxon>Glycomyces</taxon>
    </lineage>
</organism>
<comment type="caution">
    <text evidence="3">The sequence shown here is derived from an EMBL/GenBank/DDBJ whole genome shotgun (WGS) entry which is preliminary data.</text>
</comment>
<dbReference type="GO" id="GO:0030488">
    <property type="term" value="P:tRNA methylation"/>
    <property type="evidence" value="ECO:0007669"/>
    <property type="project" value="TreeGrafter"/>
</dbReference>